<dbReference type="InterPro" id="IPR010982">
    <property type="entry name" value="Lambda_DNA-bd_dom_sf"/>
</dbReference>
<dbReference type="GO" id="GO:0003677">
    <property type="term" value="F:DNA binding"/>
    <property type="evidence" value="ECO:0007669"/>
    <property type="project" value="InterPro"/>
</dbReference>
<accession>A0A6J7VM58</accession>
<reference evidence="1" key="1">
    <citation type="submission" date="2020-05" db="EMBL/GenBank/DDBJ databases">
        <authorList>
            <person name="Chiriac C."/>
            <person name="Salcher M."/>
            <person name="Ghai R."/>
            <person name="Kavagutti S V."/>
        </authorList>
    </citation>
    <scope>NUCLEOTIDE SEQUENCE</scope>
</reference>
<dbReference type="Gene3D" id="1.10.260.40">
    <property type="entry name" value="lambda repressor-like DNA-binding domains"/>
    <property type="match status" value="1"/>
</dbReference>
<organism evidence="1">
    <name type="scientific">uncultured Caudovirales phage</name>
    <dbReference type="NCBI Taxonomy" id="2100421"/>
    <lineage>
        <taxon>Viruses</taxon>
        <taxon>Duplodnaviria</taxon>
        <taxon>Heunggongvirae</taxon>
        <taxon>Uroviricota</taxon>
        <taxon>Caudoviricetes</taxon>
        <taxon>Peduoviridae</taxon>
        <taxon>Maltschvirus</taxon>
        <taxon>Maltschvirus maltsch</taxon>
    </lineage>
</organism>
<proteinExistence type="predicted"/>
<name>A0A6J7VM58_9CAUD</name>
<protein>
    <submittedName>
        <fullName evidence="1">Uncharacterized protein</fullName>
    </submittedName>
</protein>
<gene>
    <name evidence="1" type="ORF">UFOVP146_74</name>
</gene>
<sequence length="60" mass="7161">PIIYLVKRYGSLMGACKALKISHQRISHWNKMKSIPDAWKVVLHKKYQIPYKSFFLQLEK</sequence>
<dbReference type="EMBL" id="LR798192">
    <property type="protein sequence ID" value="CAB5079675.1"/>
    <property type="molecule type" value="Genomic_DNA"/>
</dbReference>
<evidence type="ECO:0000313" key="1">
    <source>
        <dbReference type="EMBL" id="CAB5079675.1"/>
    </source>
</evidence>
<feature type="non-terminal residue" evidence="1">
    <location>
        <position position="1"/>
    </location>
</feature>